<feature type="transmembrane region" description="Helical" evidence="5">
    <location>
        <begin position="20"/>
        <end position="40"/>
    </location>
</feature>
<dbReference type="STRING" id="883114.HMPREF9709_00746"/>
<feature type="transmembrane region" description="Helical" evidence="5">
    <location>
        <begin position="187"/>
        <end position="204"/>
    </location>
</feature>
<dbReference type="InterPro" id="IPR007016">
    <property type="entry name" value="O-antigen_ligase-rel_domated"/>
</dbReference>
<feature type="transmembrane region" description="Helical" evidence="5">
    <location>
        <begin position="125"/>
        <end position="144"/>
    </location>
</feature>
<gene>
    <name evidence="7" type="ORF">HMPREF9709_00746</name>
</gene>
<organism evidence="7 8">
    <name type="scientific">Helcococcus kunzii ATCC 51366</name>
    <dbReference type="NCBI Taxonomy" id="883114"/>
    <lineage>
        <taxon>Bacteria</taxon>
        <taxon>Bacillati</taxon>
        <taxon>Bacillota</taxon>
        <taxon>Tissierellia</taxon>
        <taxon>Tissierellales</taxon>
        <taxon>Peptoniphilaceae</taxon>
        <taxon>Helcococcus</taxon>
    </lineage>
</organism>
<feature type="transmembrane region" description="Helical" evidence="5">
    <location>
        <begin position="238"/>
        <end position="257"/>
    </location>
</feature>
<evidence type="ECO:0000313" key="7">
    <source>
        <dbReference type="EMBL" id="EHR34439.1"/>
    </source>
</evidence>
<dbReference type="HOGENOM" id="CLU_684708_0_0_9"/>
<evidence type="ECO:0000256" key="4">
    <source>
        <dbReference type="ARBA" id="ARBA00023136"/>
    </source>
</evidence>
<sequence>MIMEKILTTIKSKLNNNKTLNYIVCYIMILIILFPISIYNIDLGKYFIYLPITIIAISILFLYYHYRKDVLIKNFTIMIIVSCIALVVNKVDMKYFIFTFLAMTGATLMFYYLQDVNYEILFEALSDYSILLLGLNAITSLLYQNGLTIVNYIIPLRFLGVGNQITPFILFYLSICIIRYILYKDSILRLIFAGIFSVISLIFASSATGMIGFMTYCILIGVFYWINTNKKVNLDIKYKVLIILGTIFLIHILVIVFDIQNNFAYLLNKFFHKNITLTNRTLIWKEVFRLIKSSFLFGNGMPYLDSQVFMKYDGNKLGTHNLFLEMTVIGGLPALTIFIITIYNTIKKMLYIKNKGIRNVFIAYFISFFAMSITEVYTITIILMVFITPALLIKFNKRYTNV</sequence>
<evidence type="ECO:0000256" key="5">
    <source>
        <dbReference type="SAM" id="Phobius"/>
    </source>
</evidence>
<dbReference type="PANTHER" id="PTHR37422">
    <property type="entry name" value="TEICHURONIC ACID BIOSYNTHESIS PROTEIN TUAE"/>
    <property type="match status" value="1"/>
</dbReference>
<dbReference type="GO" id="GO:0016020">
    <property type="term" value="C:membrane"/>
    <property type="evidence" value="ECO:0007669"/>
    <property type="project" value="UniProtKB-SubCell"/>
</dbReference>
<dbReference type="PANTHER" id="PTHR37422:SF13">
    <property type="entry name" value="LIPOPOLYSACCHARIDE BIOSYNTHESIS PROTEIN PA4999-RELATED"/>
    <property type="match status" value="1"/>
</dbReference>
<evidence type="ECO:0000256" key="2">
    <source>
        <dbReference type="ARBA" id="ARBA00022692"/>
    </source>
</evidence>
<proteinExistence type="predicted"/>
<dbReference type="Pfam" id="PF04932">
    <property type="entry name" value="Wzy_C"/>
    <property type="match status" value="1"/>
</dbReference>
<evidence type="ECO:0000256" key="3">
    <source>
        <dbReference type="ARBA" id="ARBA00022989"/>
    </source>
</evidence>
<feature type="transmembrane region" description="Helical" evidence="5">
    <location>
        <begin position="164"/>
        <end position="182"/>
    </location>
</feature>
<evidence type="ECO:0000259" key="6">
    <source>
        <dbReference type="Pfam" id="PF04932"/>
    </source>
</evidence>
<dbReference type="OrthoDB" id="2068616at2"/>
<feature type="transmembrane region" description="Helical" evidence="5">
    <location>
        <begin position="46"/>
        <end position="64"/>
    </location>
</feature>
<evidence type="ECO:0000313" key="8">
    <source>
        <dbReference type="Proteomes" id="UP000004191"/>
    </source>
</evidence>
<feature type="transmembrane region" description="Helical" evidence="5">
    <location>
        <begin position="95"/>
        <end position="113"/>
    </location>
</feature>
<protein>
    <recommendedName>
        <fullName evidence="6">O-antigen ligase-related domain-containing protein</fullName>
    </recommendedName>
</protein>
<keyword evidence="8" id="KW-1185">Reference proteome</keyword>
<feature type="transmembrane region" description="Helical" evidence="5">
    <location>
        <begin position="322"/>
        <end position="344"/>
    </location>
</feature>
<dbReference type="AlphaFoldDB" id="H3NN35"/>
<keyword evidence="4 5" id="KW-0472">Membrane</keyword>
<comment type="caution">
    <text evidence="7">The sequence shown here is derived from an EMBL/GenBank/DDBJ whole genome shotgun (WGS) entry which is preliminary data.</text>
</comment>
<feature type="transmembrane region" description="Helical" evidence="5">
    <location>
        <begin position="71"/>
        <end position="89"/>
    </location>
</feature>
<name>H3NN35_9FIRM</name>
<accession>H3NN35</accession>
<feature type="transmembrane region" description="Helical" evidence="5">
    <location>
        <begin position="210"/>
        <end position="226"/>
    </location>
</feature>
<dbReference type="EMBL" id="AGEI01000020">
    <property type="protein sequence ID" value="EHR34439.1"/>
    <property type="molecule type" value="Genomic_DNA"/>
</dbReference>
<comment type="subcellular location">
    <subcellularLocation>
        <location evidence="1">Membrane</location>
        <topology evidence="1">Multi-pass membrane protein</topology>
    </subcellularLocation>
</comment>
<keyword evidence="2 5" id="KW-0812">Transmembrane</keyword>
<keyword evidence="3 5" id="KW-1133">Transmembrane helix</keyword>
<reference evidence="7 8" key="1">
    <citation type="submission" date="2012-01" db="EMBL/GenBank/DDBJ databases">
        <title>The Genome Sequence of Helcococcus kunzii ATCC 51366.</title>
        <authorList>
            <consortium name="The Broad Institute Genome Sequencing Platform"/>
            <person name="Earl A."/>
            <person name="Ward D."/>
            <person name="Feldgarden M."/>
            <person name="Gevers D."/>
            <person name="Huys G."/>
            <person name="Young S.K."/>
            <person name="Zeng Q."/>
            <person name="Gargeya S."/>
            <person name="Fitzgerald M."/>
            <person name="Haas B."/>
            <person name="Abouelleil A."/>
            <person name="Alvarado L."/>
            <person name="Arachchi H.M."/>
            <person name="Berlin A."/>
            <person name="Chapman S.B."/>
            <person name="Gearin G."/>
            <person name="Goldberg J."/>
            <person name="Griggs A."/>
            <person name="Gujja S."/>
            <person name="Hansen M."/>
            <person name="Heiman D."/>
            <person name="Howarth C."/>
            <person name="Larimer J."/>
            <person name="Lui A."/>
            <person name="MacDonald P.J.P."/>
            <person name="McCowen C."/>
            <person name="Montmayeur A."/>
            <person name="Murphy C."/>
            <person name="Neiman D."/>
            <person name="Pearson M."/>
            <person name="Priest M."/>
            <person name="Roberts A."/>
            <person name="Saif S."/>
            <person name="Shea T."/>
            <person name="Sisk P."/>
            <person name="Stolte C."/>
            <person name="Sykes S."/>
            <person name="Wortman J."/>
            <person name="Nusbaum C."/>
            <person name="Birren B."/>
        </authorList>
    </citation>
    <scope>NUCLEOTIDE SEQUENCE [LARGE SCALE GENOMIC DNA]</scope>
    <source>
        <strain evidence="7 8">ATCC 51366</strain>
    </source>
</reference>
<evidence type="ECO:0000256" key="1">
    <source>
        <dbReference type="ARBA" id="ARBA00004141"/>
    </source>
</evidence>
<dbReference type="Proteomes" id="UP000004191">
    <property type="component" value="Unassembled WGS sequence"/>
</dbReference>
<dbReference type="InterPro" id="IPR051533">
    <property type="entry name" value="WaaL-like"/>
</dbReference>
<feature type="domain" description="O-antigen ligase-related" evidence="6">
    <location>
        <begin position="193"/>
        <end position="339"/>
    </location>
</feature>